<proteinExistence type="predicted"/>
<keyword evidence="2" id="KW-1185">Reference proteome</keyword>
<comment type="caution">
    <text evidence="1">The sequence shown here is derived from an EMBL/GenBank/DDBJ whole genome shotgun (WGS) entry which is preliminary data.</text>
</comment>
<organism evidence="1 2">
    <name type="scientific">Sulfuriferula plumbiphila</name>
    <dbReference type="NCBI Taxonomy" id="171865"/>
    <lineage>
        <taxon>Bacteria</taxon>
        <taxon>Pseudomonadati</taxon>
        <taxon>Pseudomonadota</taxon>
        <taxon>Betaproteobacteria</taxon>
        <taxon>Nitrosomonadales</taxon>
        <taxon>Sulfuricellaceae</taxon>
        <taxon>Sulfuriferula</taxon>
    </lineage>
</organism>
<reference evidence="1 2" key="1">
    <citation type="submission" date="2019-07" db="EMBL/GenBank/DDBJ databases">
        <title>Whole genome shotgun sequence of Thiobacillus plumbophilus NBRC 107929.</title>
        <authorList>
            <person name="Hosoyama A."/>
            <person name="Uohara A."/>
            <person name="Ohji S."/>
            <person name="Ichikawa N."/>
        </authorList>
    </citation>
    <scope>NUCLEOTIDE SEQUENCE [LARGE SCALE GENOMIC DNA]</scope>
    <source>
        <strain evidence="1 2">NBRC 107929</strain>
    </source>
</reference>
<protein>
    <submittedName>
        <fullName evidence="1">Uncharacterized protein</fullName>
    </submittedName>
</protein>
<dbReference type="AlphaFoldDB" id="A0A512L8F1"/>
<sequence>MGCVHSKIPACRDALEVIGLGERVDIIFDLTVNAQLRRDLRACPKETNKRHTVIAPEVVAHLLWALLR</sequence>
<gene>
    <name evidence="1" type="ORF">TPL01_18910</name>
</gene>
<evidence type="ECO:0000313" key="1">
    <source>
        <dbReference type="EMBL" id="GEP30753.1"/>
    </source>
</evidence>
<dbReference type="EMBL" id="BKAD01000018">
    <property type="protein sequence ID" value="GEP30753.1"/>
    <property type="molecule type" value="Genomic_DNA"/>
</dbReference>
<evidence type="ECO:0000313" key="2">
    <source>
        <dbReference type="Proteomes" id="UP000321337"/>
    </source>
</evidence>
<accession>A0A512L8F1</accession>
<dbReference type="Proteomes" id="UP000321337">
    <property type="component" value="Unassembled WGS sequence"/>
</dbReference>
<name>A0A512L8F1_9PROT</name>